<protein>
    <submittedName>
        <fullName evidence="1">Uncharacterized protein</fullName>
    </submittedName>
</protein>
<keyword evidence="2" id="KW-1185">Reference proteome</keyword>
<accession>A0A133VMW1</accession>
<dbReference type="Proteomes" id="UP000070175">
    <property type="component" value="Unassembled WGS sequence"/>
</dbReference>
<comment type="caution">
    <text evidence="1">The sequence shown here is derived from an EMBL/GenBank/DDBJ whole genome shotgun (WGS) entry which is preliminary data.</text>
</comment>
<organism evidence="1 2">
    <name type="scientific">candidate division MSBL1 archaeon SCGC-AAA382N08</name>
    <dbReference type="NCBI Taxonomy" id="1698285"/>
    <lineage>
        <taxon>Archaea</taxon>
        <taxon>Methanobacteriati</taxon>
        <taxon>Methanobacteriota</taxon>
        <taxon>candidate division MSBL1</taxon>
    </lineage>
</organism>
<dbReference type="EMBL" id="LHYJ01000054">
    <property type="protein sequence ID" value="KXB07786.1"/>
    <property type="molecule type" value="Genomic_DNA"/>
</dbReference>
<reference evidence="1 2" key="1">
    <citation type="journal article" date="2016" name="Sci. Rep.">
        <title>Metabolic traits of an uncultured archaeal lineage -MSBL1- from brine pools of the Red Sea.</title>
        <authorList>
            <person name="Mwirichia R."/>
            <person name="Alam I."/>
            <person name="Rashid M."/>
            <person name="Vinu M."/>
            <person name="Ba-Alawi W."/>
            <person name="Anthony Kamau A."/>
            <person name="Kamanda Ngugi D."/>
            <person name="Goker M."/>
            <person name="Klenk H.P."/>
            <person name="Bajic V."/>
            <person name="Stingl U."/>
        </authorList>
    </citation>
    <scope>NUCLEOTIDE SEQUENCE [LARGE SCALE GENOMIC DNA]</scope>
    <source>
        <strain evidence="1">SCGC-AAA382N08</strain>
    </source>
</reference>
<dbReference type="AlphaFoldDB" id="A0A133VMW1"/>
<gene>
    <name evidence="1" type="ORF">AKJ56_02380</name>
</gene>
<sequence>MSKRYKGWKTVKRKIVLTLEIDIDEIESESEDRREAYRFLSDEFKSEQDRLEREFKSQLRETMLDFRESLDKSLEIK</sequence>
<name>A0A133VMW1_9EURY</name>
<evidence type="ECO:0000313" key="1">
    <source>
        <dbReference type="EMBL" id="KXB07786.1"/>
    </source>
</evidence>
<proteinExistence type="predicted"/>
<evidence type="ECO:0000313" key="2">
    <source>
        <dbReference type="Proteomes" id="UP000070175"/>
    </source>
</evidence>